<feature type="domain" description="EndoU" evidence="11">
    <location>
        <begin position="1"/>
        <end position="281"/>
    </location>
</feature>
<evidence type="ECO:0000313" key="12">
    <source>
        <dbReference type="EMBL" id="MFE8700703.1"/>
    </source>
</evidence>
<comment type="caution">
    <text evidence="12">The sequence shown here is derived from an EMBL/GenBank/DDBJ whole genome shotgun (WGS) entry which is preliminary data.</text>
</comment>
<evidence type="ECO:0000256" key="2">
    <source>
        <dbReference type="ARBA" id="ARBA00010168"/>
    </source>
</evidence>
<keyword evidence="5" id="KW-0479">Metal-binding</keyword>
<name>A0ABW6KD43_9BACI</name>
<proteinExistence type="inferred from homology"/>
<dbReference type="Proteomes" id="UP001601059">
    <property type="component" value="Unassembled WGS sequence"/>
</dbReference>
<keyword evidence="7" id="KW-0378">Hydrolase</keyword>
<evidence type="ECO:0000259" key="11">
    <source>
        <dbReference type="PROSITE" id="PS51959"/>
    </source>
</evidence>
<evidence type="ECO:0000256" key="4">
    <source>
        <dbReference type="ARBA" id="ARBA00022722"/>
    </source>
</evidence>
<keyword evidence="10" id="KW-0456">Lyase</keyword>
<comment type="similarity">
    <text evidence="2">Belongs to the ENDOU family.</text>
</comment>
<dbReference type="PANTHER" id="PTHR12439:SF11">
    <property type="entry name" value="URIDYLATE-SPECIFIC ENDORIBONUCLEASE"/>
    <property type="match status" value="1"/>
</dbReference>
<comment type="cofactor">
    <cofactor evidence="1">
        <name>Mn(2+)</name>
        <dbReference type="ChEBI" id="CHEBI:29035"/>
    </cofactor>
</comment>
<keyword evidence="6" id="KW-0255">Endonuclease</keyword>
<dbReference type="PANTHER" id="PTHR12439">
    <property type="entry name" value="PLACENTAL PROTEIN 11-RELATED"/>
    <property type="match status" value="1"/>
</dbReference>
<dbReference type="CDD" id="cd21159">
    <property type="entry name" value="XendoU"/>
    <property type="match status" value="1"/>
</dbReference>
<gene>
    <name evidence="12" type="ORF">ACFYKX_08765</name>
</gene>
<dbReference type="RefSeq" id="WP_389360143.1">
    <property type="nucleotide sequence ID" value="NZ_JBIACK010000003.1"/>
</dbReference>
<keyword evidence="9" id="KW-0464">Manganese</keyword>
<evidence type="ECO:0000256" key="7">
    <source>
        <dbReference type="ARBA" id="ARBA00022801"/>
    </source>
</evidence>
<accession>A0ABW6KD43</accession>
<evidence type="ECO:0000256" key="1">
    <source>
        <dbReference type="ARBA" id="ARBA00001936"/>
    </source>
</evidence>
<evidence type="ECO:0000256" key="3">
    <source>
        <dbReference type="ARBA" id="ARBA00011245"/>
    </source>
</evidence>
<dbReference type="InterPro" id="IPR039787">
    <property type="entry name" value="ENDOU"/>
</dbReference>
<dbReference type="PROSITE" id="PS51959">
    <property type="entry name" value="ENDOU"/>
    <property type="match status" value="1"/>
</dbReference>
<dbReference type="InterPro" id="IPR037227">
    <property type="entry name" value="EndoU-like"/>
</dbReference>
<keyword evidence="4" id="KW-0540">Nuclease</keyword>
<organism evidence="12 13">
    <name type="scientific">Cytobacillus spartinae</name>
    <dbReference type="NCBI Taxonomy" id="3299023"/>
    <lineage>
        <taxon>Bacteria</taxon>
        <taxon>Bacillati</taxon>
        <taxon>Bacillota</taxon>
        <taxon>Bacilli</taxon>
        <taxon>Bacillales</taxon>
        <taxon>Bacillaceae</taxon>
        <taxon>Cytobacillus</taxon>
    </lineage>
</organism>
<evidence type="ECO:0000256" key="5">
    <source>
        <dbReference type="ARBA" id="ARBA00022723"/>
    </source>
</evidence>
<sequence length="284" mass="33463">MNIYQEIWDADMNENGVRPIFASEKGDLSQGFVAVNTESCHQDHRVIKEVSIPDRKRGSYEYVEKLFDNYTLNQTSREKNSISESKEVEEFLKMAVNSAPLRLAKKYLEENTNKVLDEIQWYTFLHRLWFRQFDWESGRDLSGFEHVFVGDQKGRKLVGHHFWYKYWLEDTPTLNEHHNGLINMTCSAQDELKYPSPDVITVSYHLKAYDYEKRRFIKVIKRKCAFFVGLSAEGLLAIGTVRAMQESNTSEFLLNDVPYKLKLFMSPDGKRIRTFYPSYEPTQY</sequence>
<keyword evidence="8" id="KW-0694">RNA-binding</keyword>
<evidence type="ECO:0000256" key="9">
    <source>
        <dbReference type="ARBA" id="ARBA00023211"/>
    </source>
</evidence>
<keyword evidence="13" id="KW-1185">Reference proteome</keyword>
<protein>
    <recommendedName>
        <fullName evidence="11">EndoU domain-containing protein</fullName>
    </recommendedName>
</protein>
<dbReference type="InterPro" id="IPR018998">
    <property type="entry name" value="EndoU_C"/>
</dbReference>
<evidence type="ECO:0000256" key="8">
    <source>
        <dbReference type="ARBA" id="ARBA00022884"/>
    </source>
</evidence>
<dbReference type="EMBL" id="JBIACK010000003">
    <property type="protein sequence ID" value="MFE8700703.1"/>
    <property type="molecule type" value="Genomic_DNA"/>
</dbReference>
<dbReference type="SUPFAM" id="SSF142877">
    <property type="entry name" value="EndoU-like"/>
    <property type="match status" value="1"/>
</dbReference>
<evidence type="ECO:0000313" key="13">
    <source>
        <dbReference type="Proteomes" id="UP001601059"/>
    </source>
</evidence>
<evidence type="ECO:0000256" key="10">
    <source>
        <dbReference type="ARBA" id="ARBA00023239"/>
    </source>
</evidence>
<evidence type="ECO:0000256" key="6">
    <source>
        <dbReference type="ARBA" id="ARBA00022759"/>
    </source>
</evidence>
<reference evidence="12 13" key="1">
    <citation type="submission" date="2024-08" db="EMBL/GenBank/DDBJ databases">
        <title>Two novel Cytobacillus novel species.</title>
        <authorList>
            <person name="Liu G."/>
        </authorList>
    </citation>
    <scope>NUCLEOTIDE SEQUENCE [LARGE SCALE GENOMIC DNA]</scope>
    <source>
        <strain evidence="12 13">FJAT-54145</strain>
    </source>
</reference>
<comment type="subunit">
    <text evidence="3">Monomer.</text>
</comment>
<dbReference type="Pfam" id="PF09412">
    <property type="entry name" value="XendoU"/>
    <property type="match status" value="1"/>
</dbReference>